<gene>
    <name evidence="5" type="ORF">OFUS_LOCUS15014</name>
</gene>
<dbReference type="GO" id="GO:0005881">
    <property type="term" value="C:cytoplasmic microtubule"/>
    <property type="evidence" value="ECO:0007669"/>
    <property type="project" value="TreeGrafter"/>
</dbReference>
<feature type="region of interest" description="Disordered" evidence="4">
    <location>
        <begin position="2483"/>
        <end position="2511"/>
    </location>
</feature>
<feature type="region of interest" description="Disordered" evidence="4">
    <location>
        <begin position="2752"/>
        <end position="2934"/>
    </location>
</feature>
<feature type="region of interest" description="Disordered" evidence="4">
    <location>
        <begin position="2568"/>
        <end position="2617"/>
    </location>
</feature>
<feature type="compositionally biased region" description="Low complexity" evidence="4">
    <location>
        <begin position="2753"/>
        <end position="2777"/>
    </location>
</feature>
<feature type="compositionally biased region" description="Polar residues" evidence="4">
    <location>
        <begin position="1861"/>
        <end position="1871"/>
    </location>
</feature>
<dbReference type="Pfam" id="PF18797">
    <property type="entry name" value="APC_rep"/>
    <property type="match status" value="1"/>
</dbReference>
<feature type="compositionally biased region" description="Basic and acidic residues" evidence="4">
    <location>
        <begin position="3640"/>
        <end position="3651"/>
    </location>
</feature>
<feature type="compositionally biased region" description="Polar residues" evidence="4">
    <location>
        <begin position="1982"/>
        <end position="1992"/>
    </location>
</feature>
<dbReference type="InterPro" id="IPR000225">
    <property type="entry name" value="Armadillo"/>
</dbReference>
<feature type="compositionally biased region" description="Low complexity" evidence="4">
    <location>
        <begin position="1506"/>
        <end position="1516"/>
    </location>
</feature>
<feature type="compositionally biased region" description="Polar residues" evidence="4">
    <location>
        <begin position="2258"/>
        <end position="2288"/>
    </location>
</feature>
<feature type="compositionally biased region" description="Basic and acidic residues" evidence="4">
    <location>
        <begin position="1315"/>
        <end position="1326"/>
    </location>
</feature>
<dbReference type="GO" id="GO:0001708">
    <property type="term" value="P:cell fate specification"/>
    <property type="evidence" value="ECO:0007669"/>
    <property type="project" value="TreeGrafter"/>
</dbReference>
<proteinExistence type="inferred from homology"/>
<feature type="region of interest" description="Disordered" evidence="4">
    <location>
        <begin position="3598"/>
        <end position="3687"/>
    </location>
</feature>
<dbReference type="InterPro" id="IPR026818">
    <property type="entry name" value="Apc_fam"/>
</dbReference>
<keyword evidence="6" id="KW-1185">Reference proteome</keyword>
<feature type="compositionally biased region" description="Low complexity" evidence="4">
    <location>
        <begin position="3180"/>
        <end position="3192"/>
    </location>
</feature>
<dbReference type="SUPFAM" id="SSF48371">
    <property type="entry name" value="ARM repeat"/>
    <property type="match status" value="1"/>
</dbReference>
<feature type="compositionally biased region" description="Polar residues" evidence="4">
    <location>
        <begin position="47"/>
        <end position="60"/>
    </location>
</feature>
<evidence type="ECO:0000256" key="3">
    <source>
        <dbReference type="ARBA" id="ARBA00023054"/>
    </source>
</evidence>
<feature type="region of interest" description="Disordered" evidence="4">
    <location>
        <begin position="1343"/>
        <end position="1371"/>
    </location>
</feature>
<feature type="region of interest" description="Disordered" evidence="4">
    <location>
        <begin position="843"/>
        <end position="934"/>
    </location>
</feature>
<feature type="compositionally biased region" description="Polar residues" evidence="4">
    <location>
        <begin position="3234"/>
        <end position="3254"/>
    </location>
</feature>
<feature type="compositionally biased region" description="Polar residues" evidence="4">
    <location>
        <begin position="1773"/>
        <end position="1785"/>
    </location>
</feature>
<feature type="compositionally biased region" description="Basic and acidic residues" evidence="4">
    <location>
        <begin position="1792"/>
        <end position="1819"/>
    </location>
</feature>
<feature type="compositionally biased region" description="Low complexity" evidence="4">
    <location>
        <begin position="3209"/>
        <end position="3221"/>
    </location>
</feature>
<feature type="compositionally biased region" description="Basic and acidic residues" evidence="4">
    <location>
        <begin position="1494"/>
        <end position="1504"/>
    </location>
</feature>
<dbReference type="GO" id="GO:0007389">
    <property type="term" value="P:pattern specification process"/>
    <property type="evidence" value="ECO:0007669"/>
    <property type="project" value="TreeGrafter"/>
</dbReference>
<dbReference type="Pfam" id="PF11414">
    <property type="entry name" value="Suppressor_APC"/>
    <property type="match status" value="1"/>
</dbReference>
<dbReference type="SMART" id="SM00185">
    <property type="entry name" value="ARM"/>
    <property type="match status" value="7"/>
</dbReference>
<feature type="region of interest" description="Disordered" evidence="4">
    <location>
        <begin position="2093"/>
        <end position="2371"/>
    </location>
</feature>
<name>A0A8J1XSK2_OWEFU</name>
<feature type="compositionally biased region" description="Polar residues" evidence="4">
    <location>
        <begin position="3380"/>
        <end position="3389"/>
    </location>
</feature>
<feature type="region of interest" description="Disordered" evidence="4">
    <location>
        <begin position="2698"/>
        <end position="2722"/>
    </location>
</feature>
<feature type="compositionally biased region" description="Polar residues" evidence="4">
    <location>
        <begin position="1211"/>
        <end position="1224"/>
    </location>
</feature>
<feature type="compositionally biased region" description="Polar residues" evidence="4">
    <location>
        <begin position="3053"/>
        <end position="3095"/>
    </location>
</feature>
<keyword evidence="2" id="KW-0879">Wnt signaling pathway</keyword>
<dbReference type="Pfam" id="PF05972">
    <property type="entry name" value="APC_15aa"/>
    <property type="match status" value="1"/>
</dbReference>
<feature type="region of interest" description="Disordered" evidence="4">
    <location>
        <begin position="1198"/>
        <end position="1295"/>
    </location>
</feature>
<feature type="compositionally biased region" description="Basic and acidic residues" evidence="4">
    <location>
        <begin position="800"/>
        <end position="811"/>
    </location>
</feature>
<feature type="compositionally biased region" description="Basic and acidic residues" evidence="4">
    <location>
        <begin position="12"/>
        <end position="23"/>
    </location>
</feature>
<dbReference type="Pfam" id="PF05924">
    <property type="entry name" value="SAMP"/>
    <property type="match status" value="2"/>
</dbReference>
<feature type="region of interest" description="Disordered" evidence="4">
    <location>
        <begin position="3039"/>
        <end position="3513"/>
    </location>
</feature>
<feature type="compositionally biased region" description="Polar residues" evidence="4">
    <location>
        <begin position="915"/>
        <end position="927"/>
    </location>
</feature>
<evidence type="ECO:0000313" key="5">
    <source>
        <dbReference type="EMBL" id="CAH1789700.1"/>
    </source>
</evidence>
<feature type="compositionally biased region" description="Basic and acidic residues" evidence="4">
    <location>
        <begin position="2105"/>
        <end position="2121"/>
    </location>
</feature>
<dbReference type="Gene3D" id="1.10.287.450">
    <property type="entry name" value="Helix hairpin bin"/>
    <property type="match status" value="1"/>
</dbReference>
<dbReference type="InterPro" id="IPR016024">
    <property type="entry name" value="ARM-type_fold"/>
</dbReference>
<dbReference type="EMBL" id="CAIIXF020000007">
    <property type="protein sequence ID" value="CAH1789700.1"/>
    <property type="molecule type" value="Genomic_DNA"/>
</dbReference>
<dbReference type="Proteomes" id="UP000749559">
    <property type="component" value="Unassembled WGS sequence"/>
</dbReference>
<feature type="compositionally biased region" description="Polar residues" evidence="4">
    <location>
        <begin position="1750"/>
        <end position="1762"/>
    </location>
</feature>
<dbReference type="FunFam" id="1.25.10.10:FF:000305">
    <property type="entry name" value="Adenomatous polyposis coli"/>
    <property type="match status" value="1"/>
</dbReference>
<feature type="compositionally biased region" description="Low complexity" evidence="4">
    <location>
        <begin position="3272"/>
        <end position="3294"/>
    </location>
</feature>
<dbReference type="GO" id="GO:0008013">
    <property type="term" value="F:beta-catenin binding"/>
    <property type="evidence" value="ECO:0007669"/>
    <property type="project" value="InterPro"/>
</dbReference>
<feature type="region of interest" description="Disordered" evidence="4">
    <location>
        <begin position="1707"/>
        <end position="1892"/>
    </location>
</feature>
<dbReference type="GO" id="GO:0016342">
    <property type="term" value="C:catenin complex"/>
    <property type="evidence" value="ECO:0007669"/>
    <property type="project" value="TreeGrafter"/>
</dbReference>
<feature type="region of interest" description="Disordered" evidence="4">
    <location>
        <begin position="954"/>
        <end position="983"/>
    </location>
</feature>
<feature type="region of interest" description="Disordered" evidence="4">
    <location>
        <begin position="2972"/>
        <end position="3010"/>
    </location>
</feature>
<feature type="region of interest" description="Disordered" evidence="4">
    <location>
        <begin position="792"/>
        <end position="823"/>
    </location>
</feature>
<dbReference type="GO" id="GO:0008017">
    <property type="term" value="F:microtubule binding"/>
    <property type="evidence" value="ECO:0007669"/>
    <property type="project" value="TreeGrafter"/>
</dbReference>
<protein>
    <submittedName>
        <fullName evidence="5">Uncharacterized protein</fullName>
    </submittedName>
</protein>
<evidence type="ECO:0000256" key="2">
    <source>
        <dbReference type="ARBA" id="ARBA00022687"/>
    </source>
</evidence>
<dbReference type="Pfam" id="PF00514">
    <property type="entry name" value="Arm"/>
    <property type="match status" value="1"/>
</dbReference>
<accession>A0A8J1XSK2</accession>
<feature type="compositionally biased region" description="Basic and acidic residues" evidence="4">
    <location>
        <begin position="1725"/>
        <end position="1736"/>
    </location>
</feature>
<feature type="region of interest" description="Disordered" evidence="4">
    <location>
        <begin position="1417"/>
        <end position="1671"/>
    </location>
</feature>
<feature type="compositionally biased region" description="Polar residues" evidence="4">
    <location>
        <begin position="1933"/>
        <end position="1951"/>
    </location>
</feature>
<feature type="region of interest" description="Disordered" evidence="4">
    <location>
        <begin position="1309"/>
        <end position="1330"/>
    </location>
</feature>
<dbReference type="GO" id="GO:0030877">
    <property type="term" value="C:beta-catenin destruction complex"/>
    <property type="evidence" value="ECO:0007669"/>
    <property type="project" value="TreeGrafter"/>
</dbReference>
<feature type="compositionally biased region" description="Basic and acidic residues" evidence="4">
    <location>
        <begin position="2425"/>
        <end position="2460"/>
    </location>
</feature>
<feature type="compositionally biased region" description="Low complexity" evidence="4">
    <location>
        <begin position="1418"/>
        <end position="1433"/>
    </location>
</feature>
<dbReference type="GO" id="GO:0016055">
    <property type="term" value="P:Wnt signaling pathway"/>
    <property type="evidence" value="ECO:0007669"/>
    <property type="project" value="UniProtKB-KW"/>
</dbReference>
<feature type="region of interest" description="Disordered" evidence="4">
    <location>
        <begin position="72"/>
        <end position="93"/>
    </location>
</feature>
<feature type="compositionally biased region" description="Polar residues" evidence="4">
    <location>
        <begin position="72"/>
        <end position="90"/>
    </location>
</feature>
<feature type="compositionally biased region" description="Basic and acidic residues" evidence="4">
    <location>
        <begin position="2351"/>
        <end position="2370"/>
    </location>
</feature>
<sequence>MEGKQIYVLPGKEVREGGNHDGLTDSNTNNTNTNQGGIQTTQKTQNDNPNETANSKPNNTTANIQLNIANHHNSQDNSQTPPQEGSPSKRQSGDKELYSLFLELDRERQKIVQDLEDENVNCKWYHEQLEEVTNKVEQLPVTDNYNLQTDMARRQLDFEAQRIRDLMQENYGTTEHISQRHEARLQRIRMIETEMLRIQRLHKAQQMALQKQSEEQTEAKHDDVLVVDAATSTIDSQKMAAKECNDSRATFHPPNGTRHNNLSSQSPVIDEQKQNNQNLASLYHGAWPMEKGVSGEGSLSGVLNQETSSVMSFNSSNASTGSRRANQQQLGTKVEMVYSLLSMLGTHDKDDMSRTLLAMSSSQDSCIAMRQSGCLPLLIQLLHGNDKESGLLGNTRGSKAARARAAAALHNIVHSHPDDKRGRREARVLRLLEQIRAHCDQLRDVTDDEEEGQRSRPGSAARSADIDHHPGPAIAALMKLSFDEEHRHAICTLGGLQAIAELLYVDHEAHHSTTEQYNITMRRYACMALTNLTFGDGTNKALLCSMKLCMHALVAQLESPNEDLRQVAASVLRNLSWRADLASKKTLREVGAVTALMKAALEVQKESTLKSVLSALWNLSAHCSENKADICAVDGALAFLVSTLTYKSPSKTLAIIENGGGMLRNVSSHIAVREDYRKILRTQGCMHILLKHLRSPSLTIVSNACGTLWNLSARCTEDQQALWEMGAVSMLRNLVHSKHKMISMGSAAALKNLLGAKPAVGNIDGDKHSRSNMPSLTVRKYKQLESELDQNLSETCDNIESPRDSPQEVRKHPPPNNRFMYQGDSCGMYQVADSEHRRPLLRSPIYSRGSSGENSPLLDNRLRSPQRPVARTGSQDSVGSTHSDISHDRVRVSNILTKSKLSQDKPTTPERKLSQRNNDNFRGSSSPIDPKSNILAPNSRIMQIMQEVVMHAETTDKGGREPHTTASAPASPKTQVRPMGRGRSIPVYNRQQPDPAYKGTNSAHASPVINHRQFGGENRLNNIANYQKSQFSNLPQKVENLKLTDADQEQPINYSLKYSDNQKQDNFKRPLPPKVGNYVAGLAYNSGQQKNSNAPQGKQTKPTRQNHGYAETDLDSVDQPTNYGMRYTEEDEEVQFTEQPINYSTRYRDNENCADCKLHMARRTNDIIDEHICDDQVKAFYTEDTPYLSTATSLTDLSKHKHGDDHGGDDSNSPPSDEQPQNYANKYPESEDRSTNGSHSTCEHSRSTVIHVAKPQPPRSVQEPTEMENAPPMNMRSYIDTNDMLPPEKPKTYAEEGTPLCFSRVSSLSSLHSSEAQDRGNSKPPHDPALQSIAEGKIIDTTDRHNRSQGENPANISQGAESTASGPAKSVTFDEHNNIQETPMMFSRCSSLGSLSSFDAHSVHSSVISEYSRRASEVVSPSDLPDSPSDTVPNTPKRSKSPVKFPELGNSPNKDVATPVVNPHQREAQSLSPTKMGPPLHPPLKPNVNQSRGIEPEKFTRDPQHFSTTSSLSALSFDDDEPKIQKDNDLATIPLTGERGDMFKMEQATPKPKDDKPFEPVYGTVTKEDTDTSKPNDLDEGSSVSEVSDGDEDILAACISSAMPSKSSKSKMRKSHSDHSIKKTRGNPQRSGFGSKIHGVRRSASGSLSPRSKLPPNFPAGKYPIKPIPDPWGSIDEIQTFAEEGTPLHLSGSQSPTELVPPVEAPAMRQQQIQPQQNIVNSKPDTMRFKNPEPHMVHPSHNFNPGHVPSNISSHGDSSGDTLKNFAVEDTPHNFSTATSLSDLSFTPDGGDSMKNDDERALAEHVKNNDAEDSHKGDPSDMSSLDDDEDLLSELIDSAMPKSIKKKSHGSTQEKTEANESKNLATKQQHGSVFKKGFQPLRTSSERSDAHIGASDSVRTYAVEGTPANLSTATSLSNLTVDDYNSKSYGEPFSTSDHPSTEPNMHSTAATFGSIPQEDDVFLGVSSCYDSPKVYGVEGTPFSFSRNDSLSSLDCEDDAETGSVNRHKMTPRKQGPLKKLSIPQSPRQVEGSSGGSTPHSKAILSKPPIPSSSKTKSDMPPNVAKDIAAARKISGDDISKNYEVEGTPMCFSRNSSLSSLNSEDMVAKAKSPEGIPVKDDNESFVLEDTPLSFSRNSSLSSLSINSVDSEPSASEQALLDECINSAMPKKTPSKVDKSKSKSKTSPGASATKTKTPPGKSTKSKPAVKTLPPKQPSQPINQQPQPTKQSSQPVKQPSQPFKQPPQPAAKPNVSHRSRNPQSRSASRQISDSNSNVIPTGSNNNHITNPSSRANNNADNNRDESLNCFNPMMQTDTNANLSSWRKMPHKSSEDFRVSKNTAEGNTSSWRRTRSQDGDLKQRKEATNQEKAQESTAMIWKKMPELHLVNNVITVANVSATLAQIDSNKSSPSCSTKTHETLQYPDNKLSEMHLNDAGHESGTEKMDSCKENDSDESEHDKPEHDDAIEALRDADRSIQQFQPEVFCPLQDPDPEDNSEPLGLGPFQDKSPFQDRGKNIICDSRTKISLDSPDDPDGIVLEDEVDINDTLDSIEIIDMDDIMQETFPDDFPMANSGGSIIPAHPDTDSSKDDQSEKLSQDDVTTTDQSEKLPFDDVTNTTSIDQPIEVPHIEPHDLSVEDERLLEENANLVLSELTTQHLEGSVNDDLFIDNETLSLVSNDFTDDNASEISLSLSASSKTLSETTTASDVTSTVAQPSTARPRPRIIKPTDKEYIERKAAEEQKGIRGAKKNYRGVKSFSSASSVKSSVSSKSSVSLTSKNQKPVTPVRGGNKPTTNGPKAVTPRKPIASKTSQNGKSTPLKGNAGTSKGMSTPTKGPSAPAKGTPSPPKGTNNTQPTNYGTYTKNGPKGTQKSKVTTQKPTATPDVKPVNSKQSDPSDRPKPPIKQGTFTKDTASTNSALPTISSNRSAESECDDESVRFSLDVDNDATEYSFNQDDDDLTDLSIPGVILRKKRLSGGSHGSSGSVRHSSSSPRNSSGSTSSGDKFTPPTSWTNTLEGNFHFVVDTSQQQGYDAPYKQIQMKRHASDAPPALKKQVSNESNKTMNDLNKPTKQTTKVTPGTNLTKTASGNSLSKSGATVTKTSSGSSLSAKSAASKTSGVTNLKKTSSGGSLSKGSPGSGIPKTPSGSNLNKTNTGSAVSKTSTSAGNLRKTSSGSNLTKNSPGSSISKTSSGGNLTKTTSGTSIAKRGSDGSLSSRNGSNGSVNKPLISPRETKTSALRNGAKSNLQKSESNTSLKKAAGPSKTTPASPRRGSNTSIASTPSTTPTKPGAKKPVTSKISGLWKREDGKSVVPVANNSRTASPSGKPPTPTKSQKPEVKIQNTTQSKIGSKSPKQIRKVAPPTKVNLPANKVKPLTPPRKSSAVSPVQKSSPVDAPSEGIKRSSTYDKLSPEKEPEVTQPKASGGWRKAPNNVSDSDSDCTPKPTSGIKKPVGAFRRAVDLQGSDSDSSGSEKPMRKSGQIWVKRGSNPPPPPPRTSSRLRSSAPPRTMDNNTKQTLLDTEDVAKRRLTYTVPDDTAMPDAPDSTARPMQHVDVVVNVKNCITVNGGLNNGPVTTTSSTTVTSPTKAEITNKVSPSAVVQPYNYTPTQKTTKTLPTQKSSSIQKPSNKKTEKIDTDVNEGSDSEKGLKREMTKTEMLIARRRRSYLNSNKSDESIDSDEKKRNCLVTTV</sequence>
<feature type="region of interest" description="Disordered" evidence="4">
    <location>
        <begin position="2403"/>
        <end position="2460"/>
    </location>
</feature>
<feature type="compositionally biased region" description="Basic and acidic residues" evidence="4">
    <location>
        <begin position="2581"/>
        <end position="2596"/>
    </location>
</feature>
<feature type="compositionally biased region" description="Low complexity" evidence="4">
    <location>
        <begin position="3598"/>
        <end position="3619"/>
    </location>
</feature>
<feature type="compositionally biased region" description="Low complexity" evidence="4">
    <location>
        <begin position="3096"/>
        <end position="3146"/>
    </location>
</feature>
<dbReference type="PANTHER" id="PTHR12607">
    <property type="entry name" value="ADENOMATOUS POLYPOSIS COLI PROTEIN FAMILY"/>
    <property type="match status" value="1"/>
</dbReference>
<feature type="compositionally biased region" description="Basic and acidic residues" evidence="4">
    <location>
        <begin position="3668"/>
        <end position="3680"/>
    </location>
</feature>
<dbReference type="GO" id="GO:0007399">
    <property type="term" value="P:nervous system development"/>
    <property type="evidence" value="ECO:0007669"/>
    <property type="project" value="TreeGrafter"/>
</dbReference>
<dbReference type="OrthoDB" id="5918429at2759"/>
<dbReference type="InterPro" id="IPR026831">
    <property type="entry name" value="APC_dom"/>
</dbReference>
<feature type="compositionally biased region" description="Low complexity" evidence="4">
    <location>
        <begin position="3494"/>
        <end position="3505"/>
    </location>
</feature>
<dbReference type="GO" id="GO:0007026">
    <property type="term" value="P:negative regulation of microtubule depolymerization"/>
    <property type="evidence" value="ECO:0007669"/>
    <property type="project" value="TreeGrafter"/>
</dbReference>
<feature type="compositionally biased region" description="Polar residues" evidence="4">
    <location>
        <begin position="3193"/>
        <end position="3202"/>
    </location>
</feature>
<feature type="compositionally biased region" description="Low complexity" evidence="4">
    <location>
        <begin position="2131"/>
        <end position="2149"/>
    </location>
</feature>
<feature type="compositionally biased region" description="Polar residues" evidence="4">
    <location>
        <begin position="1349"/>
        <end position="1365"/>
    </location>
</feature>
<feature type="compositionally biased region" description="Polar residues" evidence="4">
    <location>
        <begin position="3147"/>
        <end position="3179"/>
    </location>
</feature>
<comment type="caution">
    <text evidence="5">The sequence shown here is derived from an EMBL/GenBank/DDBJ whole genome shotgun (WGS) entry which is preliminary data.</text>
</comment>
<feature type="compositionally biased region" description="Low complexity" evidence="4">
    <location>
        <begin position="27"/>
        <end position="46"/>
    </location>
</feature>
<comment type="similarity">
    <text evidence="1">Belongs to the adenomatous polyposis coli (APC) family.</text>
</comment>
<dbReference type="GO" id="GO:0090090">
    <property type="term" value="P:negative regulation of canonical Wnt signaling pathway"/>
    <property type="evidence" value="ECO:0007669"/>
    <property type="project" value="TreeGrafter"/>
</dbReference>
<dbReference type="GO" id="GO:0045295">
    <property type="term" value="F:gamma-catenin binding"/>
    <property type="evidence" value="ECO:0007669"/>
    <property type="project" value="TreeGrafter"/>
</dbReference>
<feature type="compositionally biased region" description="Basic and acidic residues" evidence="4">
    <location>
        <begin position="3397"/>
        <end position="3414"/>
    </location>
</feature>
<feature type="compositionally biased region" description="Polar residues" evidence="4">
    <location>
        <begin position="2310"/>
        <end position="2321"/>
    </location>
</feature>
<keyword evidence="3" id="KW-0175">Coiled coil</keyword>
<reference evidence="5" key="1">
    <citation type="submission" date="2022-03" db="EMBL/GenBank/DDBJ databases">
        <authorList>
            <person name="Martin C."/>
        </authorList>
    </citation>
    <scope>NUCLEOTIDE SEQUENCE</scope>
</reference>
<feature type="compositionally biased region" description="Polar residues" evidence="4">
    <location>
        <begin position="2336"/>
        <end position="2347"/>
    </location>
</feature>
<feature type="compositionally biased region" description="Polar residues" evidence="4">
    <location>
        <begin position="964"/>
        <end position="974"/>
    </location>
</feature>
<feature type="compositionally biased region" description="Low complexity" evidence="4">
    <location>
        <begin position="2980"/>
        <end position="3001"/>
    </location>
</feature>
<feature type="compositionally biased region" description="Polar residues" evidence="4">
    <location>
        <begin position="2822"/>
        <end position="2833"/>
    </location>
</feature>
<feature type="compositionally biased region" description="Basic and acidic residues" evidence="4">
    <location>
        <begin position="1566"/>
        <end position="1577"/>
    </location>
</feature>
<feature type="region of interest" description="Disordered" evidence="4">
    <location>
        <begin position="1086"/>
        <end position="1122"/>
    </location>
</feature>
<dbReference type="PANTHER" id="PTHR12607:SF12">
    <property type="entry name" value="APC-LIKE, ISOFORM A-RELATED"/>
    <property type="match status" value="1"/>
</dbReference>
<feature type="compositionally biased region" description="Polar residues" evidence="4">
    <location>
        <begin position="2022"/>
        <end position="2039"/>
    </location>
</feature>
<feature type="compositionally biased region" description="Basic and acidic residues" evidence="4">
    <location>
        <begin position="954"/>
        <end position="963"/>
    </location>
</feature>
<feature type="compositionally biased region" description="Low complexity" evidence="4">
    <location>
        <begin position="2040"/>
        <end position="2054"/>
    </location>
</feature>
<dbReference type="InterPro" id="IPR011989">
    <property type="entry name" value="ARM-like"/>
</dbReference>
<feature type="region of interest" description="Disordered" evidence="4">
    <location>
        <begin position="442"/>
        <end position="468"/>
    </location>
</feature>
<dbReference type="Pfam" id="PF05923">
    <property type="entry name" value="APC_r"/>
    <property type="match status" value="6"/>
</dbReference>
<dbReference type="InterPro" id="IPR009240">
    <property type="entry name" value="APC_15aa_rpt"/>
</dbReference>
<dbReference type="GO" id="GO:0016477">
    <property type="term" value="P:cell migration"/>
    <property type="evidence" value="ECO:0007669"/>
    <property type="project" value="TreeGrafter"/>
</dbReference>
<dbReference type="InterPro" id="IPR009223">
    <property type="entry name" value="APC_rpt"/>
</dbReference>
<feature type="compositionally biased region" description="Low complexity" evidence="4">
    <location>
        <begin position="2093"/>
        <end position="2102"/>
    </location>
</feature>
<evidence type="ECO:0000256" key="4">
    <source>
        <dbReference type="SAM" id="MobiDB-lite"/>
    </source>
</evidence>
<feature type="compositionally biased region" description="Low complexity" evidence="4">
    <location>
        <begin position="2698"/>
        <end position="2712"/>
    </location>
</feature>
<organism evidence="5 6">
    <name type="scientific">Owenia fusiformis</name>
    <name type="common">Polychaete worm</name>
    <dbReference type="NCBI Taxonomy" id="6347"/>
    <lineage>
        <taxon>Eukaryota</taxon>
        <taxon>Metazoa</taxon>
        <taxon>Spiralia</taxon>
        <taxon>Lophotrochozoa</taxon>
        <taxon>Annelida</taxon>
        <taxon>Polychaeta</taxon>
        <taxon>Sedentaria</taxon>
        <taxon>Canalipalpata</taxon>
        <taxon>Sabellida</taxon>
        <taxon>Oweniida</taxon>
        <taxon>Oweniidae</taxon>
        <taxon>Owenia</taxon>
    </lineage>
</organism>
<feature type="compositionally biased region" description="Low complexity" evidence="4">
    <location>
        <begin position="2183"/>
        <end position="2206"/>
    </location>
</feature>
<dbReference type="SUPFAM" id="SSF82931">
    <property type="entry name" value="Tumor suppressor gene product Apc"/>
    <property type="match status" value="1"/>
</dbReference>
<feature type="compositionally biased region" description="Polar residues" evidence="4">
    <location>
        <begin position="2403"/>
        <end position="2413"/>
    </location>
</feature>
<dbReference type="InterPro" id="IPR041257">
    <property type="entry name" value="APC_rep"/>
</dbReference>
<feature type="region of interest" description="Disordered" evidence="4">
    <location>
        <begin position="1980"/>
        <end position="2066"/>
    </location>
</feature>
<dbReference type="Gene3D" id="1.25.10.10">
    <property type="entry name" value="Leucine-rich Repeat Variant"/>
    <property type="match status" value="1"/>
</dbReference>
<feature type="compositionally biased region" description="Low complexity" evidence="4">
    <location>
        <begin position="2216"/>
        <end position="2240"/>
    </location>
</feature>
<feature type="region of interest" description="Disordered" evidence="4">
    <location>
        <begin position="1930"/>
        <end position="1951"/>
    </location>
</feature>
<feature type="compositionally biased region" description="Polar residues" evidence="4">
    <location>
        <begin position="2905"/>
        <end position="2926"/>
    </location>
</feature>
<feature type="compositionally biased region" description="Polar residues" evidence="4">
    <location>
        <begin position="872"/>
        <end position="883"/>
    </location>
</feature>
<feature type="compositionally biased region" description="Polar residues" evidence="4">
    <location>
        <begin position="3338"/>
        <end position="3351"/>
    </location>
</feature>
<evidence type="ECO:0000256" key="1">
    <source>
        <dbReference type="ARBA" id="ARBA00009051"/>
    </source>
</evidence>
<feature type="compositionally biased region" description="Polar residues" evidence="4">
    <location>
        <begin position="1086"/>
        <end position="1106"/>
    </location>
</feature>
<feature type="region of interest" description="Disordered" evidence="4">
    <location>
        <begin position="1"/>
        <end position="60"/>
    </location>
</feature>
<feature type="compositionally biased region" description="Polar residues" evidence="4">
    <location>
        <begin position="2847"/>
        <end position="2879"/>
    </location>
</feature>
<evidence type="ECO:0000313" key="6">
    <source>
        <dbReference type="Proteomes" id="UP000749559"/>
    </source>
</evidence>
<dbReference type="InterPro" id="IPR009224">
    <property type="entry name" value="SAMP"/>
</dbReference>
<feature type="compositionally biased region" description="Basic and acidic residues" evidence="4">
    <location>
        <begin position="901"/>
        <end position="913"/>
    </location>
</feature>